<evidence type="ECO:0000313" key="2">
    <source>
        <dbReference type="Proteomes" id="UP000224460"/>
    </source>
</evidence>
<reference evidence="1" key="1">
    <citation type="submission" date="2017-10" db="EMBL/GenBank/DDBJ databases">
        <title>Genome sequence of cellulolytic Lachnospiraceae bacterium XHS1971 isolated from hotspring sediment.</title>
        <authorList>
            <person name="Vasudevan G."/>
            <person name="Joshi A.J."/>
            <person name="Hivarkar S."/>
            <person name="Lanjekar V.B."/>
            <person name="Dhakephalkar P.K."/>
            <person name="Dagar S."/>
        </authorList>
    </citation>
    <scope>NUCLEOTIDE SEQUENCE</scope>
    <source>
        <strain evidence="1">XHS1971</strain>
    </source>
</reference>
<dbReference type="Proteomes" id="UP000224460">
    <property type="component" value="Unassembled WGS sequence"/>
</dbReference>
<accession>A0AC61D6E6</accession>
<comment type="caution">
    <text evidence="1">The sequence shown here is derived from an EMBL/GenBank/DDBJ whole genome shotgun (WGS) entry which is preliminary data.</text>
</comment>
<keyword evidence="2" id="KW-1185">Reference proteome</keyword>
<sequence length="145" mass="17069">MKISIVDPQAEEEDEIIIKCRDIDEGLLQMIYGIKMHNKKLMGMYDGKIHLIEPIDIYYFEAVDNRVFMYCKDKVFESKLKLYEIEHIYAHTDYFRASKSTILNLSKIKNLTPAFNGRFEALLQNGERVIISRQYVVELKKKLGL</sequence>
<protein>
    <submittedName>
        <fullName evidence="1">Histidine kinase</fullName>
    </submittedName>
</protein>
<name>A0AC61D6E6_9FIRM</name>
<organism evidence="1 2">
    <name type="scientific">Sporanaerobium hydrogeniformans</name>
    <dbReference type="NCBI Taxonomy" id="3072179"/>
    <lineage>
        <taxon>Bacteria</taxon>
        <taxon>Bacillati</taxon>
        <taxon>Bacillota</taxon>
        <taxon>Clostridia</taxon>
        <taxon>Lachnospirales</taxon>
        <taxon>Lachnospiraceae</taxon>
        <taxon>Sporanaerobium</taxon>
    </lineage>
</organism>
<keyword evidence="1" id="KW-0808">Transferase</keyword>
<keyword evidence="1" id="KW-0418">Kinase</keyword>
<evidence type="ECO:0000313" key="1">
    <source>
        <dbReference type="EMBL" id="PHV69304.1"/>
    </source>
</evidence>
<proteinExistence type="predicted"/>
<gene>
    <name evidence="1" type="ORF">CS063_16450</name>
</gene>
<dbReference type="EMBL" id="PEDL01000034">
    <property type="protein sequence ID" value="PHV69304.1"/>
    <property type="molecule type" value="Genomic_DNA"/>
</dbReference>